<dbReference type="Proteomes" id="UP001152024">
    <property type="component" value="Unassembled WGS sequence"/>
</dbReference>
<proteinExistence type="inferred from homology"/>
<evidence type="ECO:0000313" key="3">
    <source>
        <dbReference type="EMBL" id="KAJ4136519.1"/>
    </source>
</evidence>
<keyword evidence="4" id="KW-1185">Reference proteome</keyword>
<dbReference type="InterPro" id="IPR036291">
    <property type="entry name" value="NAD(P)-bd_dom_sf"/>
</dbReference>
<protein>
    <recommendedName>
        <fullName evidence="2">NAD(P)-binding domain-containing protein</fullName>
    </recommendedName>
</protein>
<organism evidence="3 4">
    <name type="scientific">Fusarium equiseti</name>
    <name type="common">Fusarium scirpi</name>
    <dbReference type="NCBI Taxonomy" id="61235"/>
    <lineage>
        <taxon>Eukaryota</taxon>
        <taxon>Fungi</taxon>
        <taxon>Dikarya</taxon>
        <taxon>Ascomycota</taxon>
        <taxon>Pezizomycotina</taxon>
        <taxon>Sordariomycetes</taxon>
        <taxon>Hypocreomycetidae</taxon>
        <taxon>Hypocreales</taxon>
        <taxon>Nectriaceae</taxon>
        <taxon>Fusarium</taxon>
        <taxon>Fusarium incarnatum-equiseti species complex</taxon>
    </lineage>
</organism>
<dbReference type="Pfam" id="PF13460">
    <property type="entry name" value="NAD_binding_10"/>
    <property type="match status" value="1"/>
</dbReference>
<evidence type="ECO:0000256" key="1">
    <source>
        <dbReference type="ARBA" id="ARBA00038376"/>
    </source>
</evidence>
<dbReference type="InterPro" id="IPR051606">
    <property type="entry name" value="Polyketide_Oxido-like"/>
</dbReference>
<dbReference type="SUPFAM" id="SSF51735">
    <property type="entry name" value="NAD(P)-binding Rossmann-fold domains"/>
    <property type="match status" value="1"/>
</dbReference>
<comment type="caution">
    <text evidence="3">The sequence shown here is derived from an EMBL/GenBank/DDBJ whole genome shotgun (WGS) entry which is preliminary data.</text>
</comment>
<sequence>MTTSTKTVAFFGASTGIGLAALKLTLAAGHTCIALCRVPAKLEALKTEYSELLRLVEGNAHDSKAVSDCLVKSDGTLVDEILFSIGGKPVPWSLTIDDPKVCEVGITVLLESITQLRKDGRTGKPLIVAVSTIGTSRFGRDYPLVMYPIYNLAIAVARDDKIAMTDKLASSGESFCVVRASLLVDGQSDAPVRVGIEDPEKGREKEEIGYTISRDDAGRWIADNLILGRKDEYVNKIVSITW</sequence>
<accession>A0ABQ8RJP3</accession>
<name>A0ABQ8RJP3_FUSEQ</name>
<reference evidence="3" key="1">
    <citation type="submission" date="2022-09" db="EMBL/GenBank/DDBJ databases">
        <title>Fusarium specimens isolated from Avocado Roots.</title>
        <authorList>
            <person name="Stajich J."/>
            <person name="Roper C."/>
            <person name="Heimlech-Rivalta G."/>
        </authorList>
    </citation>
    <scope>NUCLEOTIDE SEQUENCE</scope>
    <source>
        <strain evidence="3">CF00095</strain>
    </source>
</reference>
<comment type="similarity">
    <text evidence="1">Belongs to the avfA family.</text>
</comment>
<dbReference type="PANTHER" id="PTHR43355">
    <property type="entry name" value="FLAVIN REDUCTASE (NADPH)"/>
    <property type="match status" value="1"/>
</dbReference>
<dbReference type="EMBL" id="JAOQBH010000005">
    <property type="protein sequence ID" value="KAJ4136519.1"/>
    <property type="molecule type" value="Genomic_DNA"/>
</dbReference>
<evidence type="ECO:0000259" key="2">
    <source>
        <dbReference type="Pfam" id="PF13460"/>
    </source>
</evidence>
<dbReference type="PANTHER" id="PTHR43355:SF2">
    <property type="entry name" value="FLAVIN REDUCTASE (NADPH)"/>
    <property type="match status" value="1"/>
</dbReference>
<feature type="domain" description="NAD(P)-binding" evidence="2">
    <location>
        <begin position="12"/>
        <end position="224"/>
    </location>
</feature>
<dbReference type="Gene3D" id="3.40.50.720">
    <property type="entry name" value="NAD(P)-binding Rossmann-like Domain"/>
    <property type="match status" value="1"/>
</dbReference>
<evidence type="ECO:0000313" key="4">
    <source>
        <dbReference type="Proteomes" id="UP001152024"/>
    </source>
</evidence>
<gene>
    <name evidence="3" type="ORF">NW768_004134</name>
</gene>
<dbReference type="InterPro" id="IPR016040">
    <property type="entry name" value="NAD(P)-bd_dom"/>
</dbReference>